<gene>
    <name evidence="2" type="ORF">BDN70DRAFT_876602</name>
</gene>
<name>A0A9P5Z713_9AGAR</name>
<dbReference type="SUPFAM" id="SSF52047">
    <property type="entry name" value="RNI-like"/>
    <property type="match status" value="1"/>
</dbReference>
<feature type="domain" description="F-box" evidence="1">
    <location>
        <begin position="91"/>
        <end position="160"/>
    </location>
</feature>
<protein>
    <recommendedName>
        <fullName evidence="1">F-box domain-containing protein</fullName>
    </recommendedName>
</protein>
<dbReference type="Pfam" id="PF12937">
    <property type="entry name" value="F-box-like"/>
    <property type="match status" value="1"/>
</dbReference>
<sequence length="582" mass="65918">MEQPPLPHLPSYLIPPSIDPLGHTLSRTEIHLKNVIAGCPHRAKGLQCISCDESAALEQQILDTKALLASLFSKRPMMSSLMNCAHDPITSKLPVEVAAKIFMYFMPDDISQKFSIHNRLFLPSSKSMNDANDPFTLAVVCKSWRRIIWATPQLWTSVYVNLCDRWSEAMLNKLQKWLGRSGVLPLQICVDVKSDFGSSSLHRLSPHVLPILASSTHRWRYLHLKVSPISVPSLFSNISQARILDKMKFGELYTGISGVSNLIDLRKLSFSSFGDGRFINFNWDRITHIDAHGLKSAVVFRQLLLKFPNLTNGSFSFIKAVNESDPEDHMDEDGAPAIQHLHLMTLKFWPWSLAVETVLSKIQFPALSNFVGSWSDLNFIPDFLRHSTCTLTTLDLPYEDASERTANEAQLIHVLSQIPSLRTLKLRGNKTIRSINGLFAHLSATSAIPSSHSEARFLPNLRHLAIDDLIVEWDIVLALISMHIPANVNQLVPEPQVDGDAPRERHRRIRPLRRLHINLEKNTELSYINPDIVQRLYSAVDTSSIEIRISTLSSITSSRHIYFFRNFLKMFLPSGMNTSYMY</sequence>
<comment type="caution">
    <text evidence="2">The sequence shown here is derived from an EMBL/GenBank/DDBJ whole genome shotgun (WGS) entry which is preliminary data.</text>
</comment>
<dbReference type="Gene3D" id="3.80.10.10">
    <property type="entry name" value="Ribonuclease Inhibitor"/>
    <property type="match status" value="1"/>
</dbReference>
<evidence type="ECO:0000259" key="1">
    <source>
        <dbReference type="Pfam" id="PF12937"/>
    </source>
</evidence>
<evidence type="ECO:0000313" key="2">
    <source>
        <dbReference type="EMBL" id="KAF9481280.1"/>
    </source>
</evidence>
<dbReference type="Gene3D" id="1.20.1280.50">
    <property type="match status" value="1"/>
</dbReference>
<dbReference type="InterPro" id="IPR032675">
    <property type="entry name" value="LRR_dom_sf"/>
</dbReference>
<dbReference type="AlphaFoldDB" id="A0A9P5Z713"/>
<dbReference type="OrthoDB" id="2927538at2759"/>
<evidence type="ECO:0000313" key="3">
    <source>
        <dbReference type="Proteomes" id="UP000807469"/>
    </source>
</evidence>
<accession>A0A9P5Z713</accession>
<dbReference type="Proteomes" id="UP000807469">
    <property type="component" value="Unassembled WGS sequence"/>
</dbReference>
<dbReference type="EMBL" id="MU155181">
    <property type="protein sequence ID" value="KAF9481280.1"/>
    <property type="molecule type" value="Genomic_DNA"/>
</dbReference>
<dbReference type="InterPro" id="IPR001810">
    <property type="entry name" value="F-box_dom"/>
</dbReference>
<keyword evidence="3" id="KW-1185">Reference proteome</keyword>
<proteinExistence type="predicted"/>
<reference evidence="2" key="1">
    <citation type="submission" date="2020-11" db="EMBL/GenBank/DDBJ databases">
        <authorList>
            <consortium name="DOE Joint Genome Institute"/>
            <person name="Ahrendt S."/>
            <person name="Riley R."/>
            <person name="Andreopoulos W."/>
            <person name="Labutti K."/>
            <person name="Pangilinan J."/>
            <person name="Ruiz-Duenas F.J."/>
            <person name="Barrasa J.M."/>
            <person name="Sanchez-Garcia M."/>
            <person name="Camarero S."/>
            <person name="Miyauchi S."/>
            <person name="Serrano A."/>
            <person name="Linde D."/>
            <person name="Babiker R."/>
            <person name="Drula E."/>
            <person name="Ayuso-Fernandez I."/>
            <person name="Pacheco R."/>
            <person name="Padilla G."/>
            <person name="Ferreira P."/>
            <person name="Barriuso J."/>
            <person name="Kellner H."/>
            <person name="Castanera R."/>
            <person name="Alfaro M."/>
            <person name="Ramirez L."/>
            <person name="Pisabarro A.G."/>
            <person name="Kuo A."/>
            <person name="Tritt A."/>
            <person name="Lipzen A."/>
            <person name="He G."/>
            <person name="Yan M."/>
            <person name="Ng V."/>
            <person name="Cullen D."/>
            <person name="Martin F."/>
            <person name="Rosso M.-N."/>
            <person name="Henrissat B."/>
            <person name="Hibbett D."/>
            <person name="Martinez A.T."/>
            <person name="Grigoriev I.V."/>
        </authorList>
    </citation>
    <scope>NUCLEOTIDE SEQUENCE</scope>
    <source>
        <strain evidence="2">CIRM-BRFM 674</strain>
    </source>
</reference>
<organism evidence="2 3">
    <name type="scientific">Pholiota conissans</name>
    <dbReference type="NCBI Taxonomy" id="109636"/>
    <lineage>
        <taxon>Eukaryota</taxon>
        <taxon>Fungi</taxon>
        <taxon>Dikarya</taxon>
        <taxon>Basidiomycota</taxon>
        <taxon>Agaricomycotina</taxon>
        <taxon>Agaricomycetes</taxon>
        <taxon>Agaricomycetidae</taxon>
        <taxon>Agaricales</taxon>
        <taxon>Agaricineae</taxon>
        <taxon>Strophariaceae</taxon>
        <taxon>Pholiota</taxon>
    </lineage>
</organism>